<dbReference type="AlphaFoldDB" id="A0A936F2E5"/>
<keyword evidence="2" id="KW-1133">Transmembrane helix</keyword>
<gene>
    <name evidence="3" type="ORF">IPN91_08300</name>
</gene>
<evidence type="ECO:0008006" key="5">
    <source>
        <dbReference type="Google" id="ProtNLM"/>
    </source>
</evidence>
<protein>
    <recommendedName>
        <fullName evidence="5">DUF5668 domain-containing protein</fullName>
    </recommendedName>
</protein>
<feature type="transmembrane region" description="Helical" evidence="2">
    <location>
        <begin position="164"/>
        <end position="181"/>
    </location>
</feature>
<reference evidence="3 4" key="1">
    <citation type="submission" date="2020-10" db="EMBL/GenBank/DDBJ databases">
        <title>Connecting structure to function with the recovery of over 1000 high-quality activated sludge metagenome-assembled genomes encoding full-length rRNA genes using long-read sequencing.</title>
        <authorList>
            <person name="Singleton C.M."/>
            <person name="Petriglieri F."/>
            <person name="Kristensen J.M."/>
            <person name="Kirkegaard R.H."/>
            <person name="Michaelsen T.Y."/>
            <person name="Andersen M.H."/>
            <person name="Karst S.M."/>
            <person name="Dueholm M.S."/>
            <person name="Nielsen P.H."/>
            <person name="Albertsen M."/>
        </authorList>
    </citation>
    <scope>NUCLEOTIDE SEQUENCE [LARGE SCALE GENOMIC DNA]</scope>
    <source>
        <strain evidence="3">OdNE_18-Q3-R46-58_MAXAC.008</strain>
    </source>
</reference>
<proteinExistence type="predicted"/>
<organism evidence="3 4">
    <name type="scientific">Candidatus Geothrix odensensis</name>
    <dbReference type="NCBI Taxonomy" id="2954440"/>
    <lineage>
        <taxon>Bacteria</taxon>
        <taxon>Pseudomonadati</taxon>
        <taxon>Acidobacteriota</taxon>
        <taxon>Holophagae</taxon>
        <taxon>Holophagales</taxon>
        <taxon>Holophagaceae</taxon>
        <taxon>Geothrix</taxon>
    </lineage>
</organism>
<evidence type="ECO:0000313" key="4">
    <source>
        <dbReference type="Proteomes" id="UP000709959"/>
    </source>
</evidence>
<feature type="region of interest" description="Disordered" evidence="1">
    <location>
        <begin position="1"/>
        <end position="21"/>
    </location>
</feature>
<keyword evidence="2" id="KW-0472">Membrane</keyword>
<evidence type="ECO:0000256" key="1">
    <source>
        <dbReference type="SAM" id="MobiDB-lite"/>
    </source>
</evidence>
<dbReference type="EMBL" id="JADKCH010000007">
    <property type="protein sequence ID" value="MBK8572633.1"/>
    <property type="molecule type" value="Genomic_DNA"/>
</dbReference>
<evidence type="ECO:0000313" key="3">
    <source>
        <dbReference type="EMBL" id="MBK8572633.1"/>
    </source>
</evidence>
<keyword evidence="2" id="KW-0812">Transmembrane</keyword>
<sequence>MTPHPDLEATPEAMPKPAPYLLPPGARPDYYRDPRAKSPVLTTVLSLMPGLGQVYLGYTQLGFIHAAVFASLIALLSSNQLGRLEPFVGISMAFFFLYNLVDAHRRALLLNESLAQLEKPTLPDGFGTVSLGGRLALGVGLILVGLLTLLNLRFGLSLVWLERWWPAGLVLLGIYLVARALRDRAASQESPQA</sequence>
<feature type="transmembrane region" description="Helical" evidence="2">
    <location>
        <begin position="84"/>
        <end position="101"/>
    </location>
</feature>
<feature type="transmembrane region" description="Helical" evidence="2">
    <location>
        <begin position="55"/>
        <end position="77"/>
    </location>
</feature>
<evidence type="ECO:0000256" key="2">
    <source>
        <dbReference type="SAM" id="Phobius"/>
    </source>
</evidence>
<dbReference type="Proteomes" id="UP000709959">
    <property type="component" value="Unassembled WGS sequence"/>
</dbReference>
<feature type="transmembrane region" description="Helical" evidence="2">
    <location>
        <begin position="131"/>
        <end position="152"/>
    </location>
</feature>
<name>A0A936F2E5_9BACT</name>
<comment type="caution">
    <text evidence="3">The sequence shown here is derived from an EMBL/GenBank/DDBJ whole genome shotgun (WGS) entry which is preliminary data.</text>
</comment>
<accession>A0A936F2E5</accession>